<dbReference type="Proteomes" id="UP000092445">
    <property type="component" value="Unassembled WGS sequence"/>
</dbReference>
<evidence type="ECO:0000256" key="3">
    <source>
        <dbReference type="ARBA" id="ARBA00022490"/>
    </source>
</evidence>
<organism evidence="10 11">
    <name type="scientific">Glossina pallidipes</name>
    <name type="common">Tsetse fly</name>
    <dbReference type="NCBI Taxonomy" id="7398"/>
    <lineage>
        <taxon>Eukaryota</taxon>
        <taxon>Metazoa</taxon>
        <taxon>Ecdysozoa</taxon>
        <taxon>Arthropoda</taxon>
        <taxon>Hexapoda</taxon>
        <taxon>Insecta</taxon>
        <taxon>Pterygota</taxon>
        <taxon>Neoptera</taxon>
        <taxon>Endopterygota</taxon>
        <taxon>Diptera</taxon>
        <taxon>Brachycera</taxon>
        <taxon>Muscomorpha</taxon>
        <taxon>Hippoboscoidea</taxon>
        <taxon>Glossinidae</taxon>
        <taxon>Glossina</taxon>
    </lineage>
</organism>
<keyword evidence="7" id="KW-0966">Cell projection</keyword>
<feature type="compositionally biased region" description="Low complexity" evidence="9">
    <location>
        <begin position="387"/>
        <end position="397"/>
    </location>
</feature>
<evidence type="ECO:0000256" key="5">
    <source>
        <dbReference type="ARBA" id="ARBA00023054"/>
    </source>
</evidence>
<keyword evidence="3" id="KW-0963">Cytoplasm</keyword>
<protein>
    <submittedName>
        <fullName evidence="10">Uncharacterized protein</fullName>
    </submittedName>
</protein>
<evidence type="ECO:0000256" key="1">
    <source>
        <dbReference type="ARBA" id="ARBA00004120"/>
    </source>
</evidence>
<dbReference type="PANTHER" id="PTHR18879">
    <property type="entry name" value="CENTROSOMAL PROTEIN OF 290 KDA"/>
    <property type="match status" value="1"/>
</dbReference>
<proteinExistence type="predicted"/>
<dbReference type="InterPro" id="IPR026201">
    <property type="entry name" value="Cep290"/>
</dbReference>
<evidence type="ECO:0000256" key="7">
    <source>
        <dbReference type="ARBA" id="ARBA00023273"/>
    </source>
</evidence>
<dbReference type="STRING" id="7398.A0A1B0AI25"/>
<evidence type="ECO:0000256" key="9">
    <source>
        <dbReference type="SAM" id="MobiDB-lite"/>
    </source>
</evidence>
<keyword evidence="11" id="KW-1185">Reference proteome</keyword>
<evidence type="ECO:0000256" key="4">
    <source>
        <dbReference type="ARBA" id="ARBA00022794"/>
    </source>
</evidence>
<keyword evidence="6" id="KW-0206">Cytoskeleton</keyword>
<accession>A0A1B0AI25</accession>
<evidence type="ECO:0000313" key="11">
    <source>
        <dbReference type="Proteomes" id="UP000092445"/>
    </source>
</evidence>
<feature type="coiled-coil region" evidence="8">
    <location>
        <begin position="548"/>
        <end position="614"/>
    </location>
</feature>
<reference evidence="11" key="1">
    <citation type="submission" date="2014-03" db="EMBL/GenBank/DDBJ databases">
        <authorList>
            <person name="Aksoy S."/>
            <person name="Warren W."/>
            <person name="Wilson R.K."/>
        </authorList>
    </citation>
    <scope>NUCLEOTIDE SEQUENCE [LARGE SCALE GENOMIC DNA]</scope>
    <source>
        <strain evidence="11">IAEA</strain>
    </source>
</reference>
<sequence length="1162" mass="133192">MKLSLVTEEILSGKSTDSINIPDLSIDYGIIVDNYQLDVIPLEEFEKENKLNKEFQEQKTEMLKNTAHLESLLVIAREQIQSQQKLLNDITDNHISLRHLVADLQSTSEEKFLIAKMQRDLDNVEENSEKNYLKIVNKQIEKLIKTKLNEQNIQMEEQPQLIKLIKSETQCRLYEDEVKMLQNKCRCLEKDLNELRLDQACESEHWKTIQALFGSEKAIDDLVLKTEKNLKAVEKILTQDIACNTEAPIPAERTRSLKPAQVDVLIQTEQESPKRRDSKKEYLVAETEDGNQIANHKVMTETKEVQIQTCKQRNLQESKAIQTLEETVTNATNDKPHKSESPKTNKLQHTLETLKETENRLTQANLQIEELESKLNSLQAPKESESSTELSPTSTKTDVIEVDEKDKSIGKYQDILQTEREQNHLTVSKLNAEIEGLNHAVTQLNVGMKNKDLEILELKTQLESMSVRRNSSEKLQLATIAMETEENVDNSLNEMTDEKIEEMFQQENSPTNSATGSIVIAPEEVVKEKHELEEAKALLIPSNIMKQLKELKDKASYYESALKVKEDEIVILKERLKVLQEREKSTEITNNTEVEQLRIMVEEKDKHINELLETLNNFHEDQERFITDSSSYTADQIAQLANDLTRTEAANKIYYAQVEALKKQLSNLTQREKQARDLSQSLRNQLIKRPVVSIKTELNARVKNESLQKRVQQLELDLEEARAEIQRQKVIIDNKRHRSAHEVGLWEKQKRWQQNAEKLKGKLEDTEATLEKTKTLLQSARNTVNRLEKDKQMLEAKLGRGELKQTLKITHTARILILAYSASIAANQTTKHSIKCCRAPSCPNLHNPISTNAAIVKYTTSESPDTVTAGSSECSSPARSGNCINKMQYTVQAQNQEVIDALKARLEMQQRKILVMELAGKGSHALTNEMEKLQEKLSAIEAQNIRLEAKNLQLQLDNDLLRQGDGTERFQKRIKHLEDYIIALKEEMASSEARRQLCKCSGVKVNLQTGQSAEHTILSLRNLVEKLKAENKYLKDGRRSSESRSSSDATNDTARLQQKLHDSLDKISSLELKLKTPSKCPHCENKQKQTEQFHLQVAPPPQQEELKYIKEQLHKKTQLLQKAKVLLTRAAAKEKVLKEQLTMWKRKCFELQNVPVIEEISE</sequence>
<feature type="coiled-coil region" evidence="8">
    <location>
        <begin position="651"/>
        <end position="804"/>
    </location>
</feature>
<reference evidence="10" key="2">
    <citation type="submission" date="2020-05" db="UniProtKB">
        <authorList>
            <consortium name="EnsemblMetazoa"/>
        </authorList>
    </citation>
    <scope>IDENTIFICATION</scope>
    <source>
        <strain evidence="10">IAEA</strain>
    </source>
</reference>
<keyword evidence="4" id="KW-0970">Cilium biogenesis/degradation</keyword>
<dbReference type="GO" id="GO:0035869">
    <property type="term" value="C:ciliary transition zone"/>
    <property type="evidence" value="ECO:0007669"/>
    <property type="project" value="TreeGrafter"/>
</dbReference>
<dbReference type="GO" id="GO:1905515">
    <property type="term" value="P:non-motile cilium assembly"/>
    <property type="evidence" value="ECO:0007669"/>
    <property type="project" value="TreeGrafter"/>
</dbReference>
<dbReference type="GO" id="GO:0034451">
    <property type="term" value="C:centriolar satellite"/>
    <property type="evidence" value="ECO:0007669"/>
    <property type="project" value="TreeGrafter"/>
</dbReference>
<evidence type="ECO:0000313" key="10">
    <source>
        <dbReference type="EnsemblMetazoa" id="GPAI046499-PA"/>
    </source>
</evidence>
<evidence type="ECO:0000256" key="6">
    <source>
        <dbReference type="ARBA" id="ARBA00023212"/>
    </source>
</evidence>
<evidence type="ECO:0000256" key="8">
    <source>
        <dbReference type="SAM" id="Coils"/>
    </source>
</evidence>
<feature type="region of interest" description="Disordered" evidence="9">
    <location>
        <begin position="375"/>
        <end position="397"/>
    </location>
</feature>
<name>A0A1B0AI25_GLOPL</name>
<feature type="coiled-coil region" evidence="8">
    <location>
        <begin position="899"/>
        <end position="994"/>
    </location>
</feature>
<keyword evidence="5 8" id="KW-0175">Coiled coil</keyword>
<dbReference type="VEuPathDB" id="VectorBase:GPAI046499"/>
<feature type="region of interest" description="Disordered" evidence="9">
    <location>
        <begin position="326"/>
        <end position="346"/>
    </location>
</feature>
<dbReference type="GO" id="GO:0097711">
    <property type="term" value="P:ciliary basal body-plasma membrane docking"/>
    <property type="evidence" value="ECO:0007669"/>
    <property type="project" value="TreeGrafter"/>
</dbReference>
<feature type="compositionally biased region" description="Basic and acidic residues" evidence="9">
    <location>
        <begin position="334"/>
        <end position="343"/>
    </location>
</feature>
<dbReference type="AlphaFoldDB" id="A0A1B0AI25"/>
<dbReference type="GO" id="GO:1905349">
    <property type="term" value="P:ciliary transition zone assembly"/>
    <property type="evidence" value="ECO:0007669"/>
    <property type="project" value="TreeGrafter"/>
</dbReference>
<feature type="coiled-coil region" evidence="8">
    <location>
        <begin position="164"/>
        <end position="198"/>
    </location>
</feature>
<comment type="subcellular location">
    <subcellularLocation>
        <location evidence="1">Cytoplasm</location>
        <location evidence="1">Cytoskeleton</location>
        <location evidence="1">Cilium basal body</location>
    </subcellularLocation>
    <subcellularLocation>
        <location evidence="2">Cytoplasm</location>
        <location evidence="2">Cytoskeleton</location>
        <location evidence="2">Microtubule organizing center</location>
        <location evidence="2">Centrosome</location>
    </subcellularLocation>
</comment>
<feature type="region of interest" description="Disordered" evidence="9">
    <location>
        <begin position="1034"/>
        <end position="1053"/>
    </location>
</feature>
<dbReference type="PANTHER" id="PTHR18879:SF20">
    <property type="entry name" value="CENTROSOMAL PROTEIN OF 290 KDA"/>
    <property type="match status" value="1"/>
</dbReference>
<dbReference type="EnsemblMetazoa" id="GPAI046499-RA">
    <property type="protein sequence ID" value="GPAI046499-PA"/>
    <property type="gene ID" value="GPAI046499"/>
</dbReference>
<evidence type="ECO:0000256" key="2">
    <source>
        <dbReference type="ARBA" id="ARBA00004300"/>
    </source>
</evidence>